<evidence type="ECO:0000259" key="2">
    <source>
        <dbReference type="Pfam" id="PF08241"/>
    </source>
</evidence>
<evidence type="ECO:0000313" key="4">
    <source>
        <dbReference type="Proteomes" id="UP000193920"/>
    </source>
</evidence>
<keyword evidence="4" id="KW-1185">Reference proteome</keyword>
<name>A0A1Y2EMT1_9FUNG</name>
<protein>
    <submittedName>
        <fullName evidence="3">Putative methyltransferase type 11</fullName>
    </submittedName>
</protein>
<dbReference type="SUPFAM" id="SSF53335">
    <property type="entry name" value="S-adenosyl-L-methionine-dependent methyltransferases"/>
    <property type="match status" value="1"/>
</dbReference>
<feature type="domain" description="Methyltransferase type 11" evidence="2">
    <location>
        <begin position="52"/>
        <end position="150"/>
    </location>
</feature>
<keyword evidence="3" id="KW-0808">Transferase</keyword>
<evidence type="ECO:0000313" key="3">
    <source>
        <dbReference type="EMBL" id="ORY72847.1"/>
    </source>
</evidence>
<dbReference type="InterPro" id="IPR013216">
    <property type="entry name" value="Methyltransf_11"/>
</dbReference>
<dbReference type="InterPro" id="IPR029063">
    <property type="entry name" value="SAM-dependent_MTases_sf"/>
</dbReference>
<reference evidence="3 4" key="1">
    <citation type="submission" date="2016-08" db="EMBL/GenBank/DDBJ databases">
        <title>A Parts List for Fungal Cellulosomes Revealed by Comparative Genomics.</title>
        <authorList>
            <consortium name="DOE Joint Genome Institute"/>
            <person name="Haitjema C.H."/>
            <person name="Gilmore S.P."/>
            <person name="Henske J.K."/>
            <person name="Solomon K.V."/>
            <person name="De Groot R."/>
            <person name="Kuo A."/>
            <person name="Mondo S.J."/>
            <person name="Salamov A.A."/>
            <person name="Labutti K."/>
            <person name="Zhao Z."/>
            <person name="Chiniquy J."/>
            <person name="Barry K."/>
            <person name="Brewer H.M."/>
            <person name="Purvine S.O."/>
            <person name="Wright A.T."/>
            <person name="Boxma B."/>
            <person name="Van Alen T."/>
            <person name="Hackstein J.H."/>
            <person name="Baker S.E."/>
            <person name="Grigoriev I.V."/>
            <person name="O'Malley M.A."/>
        </authorList>
    </citation>
    <scope>NUCLEOTIDE SEQUENCE [LARGE SCALE GENOMIC DNA]</scope>
    <source>
        <strain evidence="3 4">G1</strain>
    </source>
</reference>
<dbReference type="OrthoDB" id="271595at2759"/>
<dbReference type="GO" id="GO:0008757">
    <property type="term" value="F:S-adenosylmethionine-dependent methyltransferase activity"/>
    <property type="evidence" value="ECO:0007669"/>
    <property type="project" value="InterPro"/>
</dbReference>
<feature type="region of interest" description="Disordered" evidence="1">
    <location>
        <begin position="1"/>
        <end position="24"/>
    </location>
</feature>
<organism evidence="3 4">
    <name type="scientific">Neocallimastix californiae</name>
    <dbReference type="NCBI Taxonomy" id="1754190"/>
    <lineage>
        <taxon>Eukaryota</taxon>
        <taxon>Fungi</taxon>
        <taxon>Fungi incertae sedis</taxon>
        <taxon>Chytridiomycota</taxon>
        <taxon>Chytridiomycota incertae sedis</taxon>
        <taxon>Neocallimastigomycetes</taxon>
        <taxon>Neocallimastigales</taxon>
        <taxon>Neocallimastigaceae</taxon>
        <taxon>Neocallimastix</taxon>
    </lineage>
</organism>
<accession>A0A1Y2EMT1</accession>
<dbReference type="PANTHER" id="PTHR43591:SF24">
    <property type="entry name" value="2-METHOXY-6-POLYPRENYL-1,4-BENZOQUINOL METHYLASE, MITOCHONDRIAL"/>
    <property type="match status" value="1"/>
</dbReference>
<keyword evidence="3" id="KW-0489">Methyltransferase</keyword>
<dbReference type="PANTHER" id="PTHR43591">
    <property type="entry name" value="METHYLTRANSFERASE"/>
    <property type="match status" value="1"/>
</dbReference>
<proteinExistence type="predicted"/>
<sequence>MKDYKEISRKSFNDDAEKLSHEPTEEDKYFMKRESYDIVQEEIKKEKFKSFLDVGCGIGNSIELLLKEFPETRCVGLDIAEKMIAIAREKKLPNTEFIIGDAENLPFDETNPEECFDVVICKETFHHFPNPEKFFSEVYRVLRPGGRFIIFDFAAPSEVSRWIKNTITNNFSSHGICHHYNIPEVTALAEKFNFKVIRAENVTEERMIVTSKKDN</sequence>
<dbReference type="STRING" id="1754190.A0A1Y2EMT1"/>
<dbReference type="GO" id="GO:0032259">
    <property type="term" value="P:methylation"/>
    <property type="evidence" value="ECO:0007669"/>
    <property type="project" value="UniProtKB-KW"/>
</dbReference>
<gene>
    <name evidence="3" type="ORF">LY90DRAFT_666951</name>
</gene>
<dbReference type="Proteomes" id="UP000193920">
    <property type="component" value="Unassembled WGS sequence"/>
</dbReference>
<dbReference type="AlphaFoldDB" id="A0A1Y2EMT1"/>
<dbReference type="CDD" id="cd02440">
    <property type="entry name" value="AdoMet_MTases"/>
    <property type="match status" value="1"/>
</dbReference>
<dbReference type="Gene3D" id="3.40.50.150">
    <property type="entry name" value="Vaccinia Virus protein VP39"/>
    <property type="match status" value="1"/>
</dbReference>
<comment type="caution">
    <text evidence="3">The sequence shown here is derived from an EMBL/GenBank/DDBJ whole genome shotgun (WGS) entry which is preliminary data.</text>
</comment>
<dbReference type="EMBL" id="MCOG01000037">
    <property type="protein sequence ID" value="ORY72847.1"/>
    <property type="molecule type" value="Genomic_DNA"/>
</dbReference>
<dbReference type="Pfam" id="PF08241">
    <property type="entry name" value="Methyltransf_11"/>
    <property type="match status" value="1"/>
</dbReference>
<evidence type="ECO:0000256" key="1">
    <source>
        <dbReference type="SAM" id="MobiDB-lite"/>
    </source>
</evidence>